<comment type="caution">
    <text evidence="1">The sequence shown here is derived from an EMBL/GenBank/DDBJ whole genome shotgun (WGS) entry which is preliminary data.</text>
</comment>
<gene>
    <name evidence="1" type="ORF">GCM10011617_05790</name>
</gene>
<name>A0A918VD46_9SPHN</name>
<dbReference type="Proteomes" id="UP000634139">
    <property type="component" value="Unassembled WGS sequence"/>
</dbReference>
<reference evidence="1" key="1">
    <citation type="journal article" date="2014" name="Int. J. Syst. Evol. Microbiol.">
        <title>Complete genome sequence of Corynebacterium casei LMG S-19264T (=DSM 44701T), isolated from a smear-ripened cheese.</title>
        <authorList>
            <consortium name="US DOE Joint Genome Institute (JGI-PGF)"/>
            <person name="Walter F."/>
            <person name="Albersmeier A."/>
            <person name="Kalinowski J."/>
            <person name="Ruckert C."/>
        </authorList>
    </citation>
    <scope>NUCLEOTIDE SEQUENCE</scope>
    <source>
        <strain evidence="1">KCTC 32422</strain>
    </source>
</reference>
<dbReference type="AlphaFoldDB" id="A0A918VD46"/>
<protein>
    <submittedName>
        <fullName evidence="1">Uncharacterized protein</fullName>
    </submittedName>
</protein>
<reference evidence="1" key="2">
    <citation type="submission" date="2020-09" db="EMBL/GenBank/DDBJ databases">
        <authorList>
            <person name="Sun Q."/>
            <person name="Kim S."/>
        </authorList>
    </citation>
    <scope>NUCLEOTIDE SEQUENCE</scope>
    <source>
        <strain evidence="1">KCTC 32422</strain>
    </source>
</reference>
<accession>A0A918VD46</accession>
<keyword evidence="2" id="KW-1185">Reference proteome</keyword>
<organism evidence="1 2">
    <name type="scientific">Novosphingobium arvoryzae</name>
    <dbReference type="NCBI Taxonomy" id="1256514"/>
    <lineage>
        <taxon>Bacteria</taxon>
        <taxon>Pseudomonadati</taxon>
        <taxon>Pseudomonadota</taxon>
        <taxon>Alphaproteobacteria</taxon>
        <taxon>Sphingomonadales</taxon>
        <taxon>Sphingomonadaceae</taxon>
        <taxon>Novosphingobium</taxon>
    </lineage>
</organism>
<sequence length="304" mass="34654">MTEYGDIKFYFQYANPVETEDELAGQKRPTMRGTEHTWQNSPYFWWWAFLRENADYIATCDGNGQGPCGTLYADFGDVRPDNFMAWWWDRGRQLFCEPHGAASRIVPPGDRSYADPAFRIVVELERFGDTDRAVAEVRRFLQQQHPEGEFGRGGRNVSRALYQLFTKPNLHSLREHYQAHLLLKARPDISDDEFVKQAKIKVGSASVASAAKAYRASIASMIKYAGEGVFPIMTAAQAKRIPAYRQNRKLAAQERRREIAAGVHCIPFGRPEEPEPVLSNSMPNHGFRGFIQRTRCDKTIPSES</sequence>
<proteinExistence type="predicted"/>
<evidence type="ECO:0000313" key="2">
    <source>
        <dbReference type="Proteomes" id="UP000634139"/>
    </source>
</evidence>
<dbReference type="RefSeq" id="WP_189538878.1">
    <property type="nucleotide sequence ID" value="NZ_BMZD01000001.1"/>
</dbReference>
<evidence type="ECO:0000313" key="1">
    <source>
        <dbReference type="EMBL" id="GGZ89469.1"/>
    </source>
</evidence>
<dbReference type="EMBL" id="BMZD01000001">
    <property type="protein sequence ID" value="GGZ89469.1"/>
    <property type="molecule type" value="Genomic_DNA"/>
</dbReference>